<dbReference type="InterPro" id="IPR040570">
    <property type="entry name" value="LAL_C2"/>
</dbReference>
<protein>
    <submittedName>
        <fullName evidence="6">ATP-grasp domain-containing protein</fullName>
    </submittedName>
</protein>
<evidence type="ECO:0000256" key="4">
    <source>
        <dbReference type="PROSITE-ProRule" id="PRU00409"/>
    </source>
</evidence>
<keyword evidence="1" id="KW-0436">Ligase</keyword>
<evidence type="ECO:0000256" key="2">
    <source>
        <dbReference type="ARBA" id="ARBA00022741"/>
    </source>
</evidence>
<dbReference type="PROSITE" id="PS50975">
    <property type="entry name" value="ATP_GRASP"/>
    <property type="match status" value="1"/>
</dbReference>
<dbReference type="InterPro" id="IPR052032">
    <property type="entry name" value="ATP-dep_AA_Ligase"/>
</dbReference>
<keyword evidence="7" id="KW-1185">Reference proteome</keyword>
<evidence type="ECO:0000313" key="6">
    <source>
        <dbReference type="EMBL" id="MFC4999094.1"/>
    </source>
</evidence>
<evidence type="ECO:0000256" key="1">
    <source>
        <dbReference type="ARBA" id="ARBA00022598"/>
    </source>
</evidence>
<gene>
    <name evidence="6" type="ORF">ACFPIJ_14755</name>
</gene>
<dbReference type="Pfam" id="PF13535">
    <property type="entry name" value="ATP-grasp_4"/>
    <property type="match status" value="1"/>
</dbReference>
<dbReference type="PANTHER" id="PTHR43585">
    <property type="entry name" value="FUMIPYRROLE BIOSYNTHESIS PROTEIN C"/>
    <property type="match status" value="1"/>
</dbReference>
<proteinExistence type="predicted"/>
<evidence type="ECO:0000256" key="3">
    <source>
        <dbReference type="ARBA" id="ARBA00022840"/>
    </source>
</evidence>
<keyword evidence="2 4" id="KW-0547">Nucleotide-binding</keyword>
<organism evidence="6 7">
    <name type="scientific">Dactylosporangium cerinum</name>
    <dbReference type="NCBI Taxonomy" id="1434730"/>
    <lineage>
        <taxon>Bacteria</taxon>
        <taxon>Bacillati</taxon>
        <taxon>Actinomycetota</taxon>
        <taxon>Actinomycetes</taxon>
        <taxon>Micromonosporales</taxon>
        <taxon>Micromonosporaceae</taxon>
        <taxon>Dactylosporangium</taxon>
    </lineage>
</organism>
<accession>A0ABV9VTT5</accession>
<evidence type="ECO:0000259" key="5">
    <source>
        <dbReference type="PROSITE" id="PS50975"/>
    </source>
</evidence>
<dbReference type="Pfam" id="PF18603">
    <property type="entry name" value="LAL_C2"/>
    <property type="match status" value="1"/>
</dbReference>
<comment type="caution">
    <text evidence="6">The sequence shown here is derived from an EMBL/GenBank/DDBJ whole genome shotgun (WGS) entry which is preliminary data.</text>
</comment>
<dbReference type="Gene3D" id="3.30.1490.20">
    <property type="entry name" value="ATP-grasp fold, A domain"/>
    <property type="match status" value="1"/>
</dbReference>
<dbReference type="EMBL" id="JBHSIU010000014">
    <property type="protein sequence ID" value="MFC4999094.1"/>
    <property type="molecule type" value="Genomic_DNA"/>
</dbReference>
<dbReference type="Gene3D" id="3.40.50.20">
    <property type="match status" value="1"/>
</dbReference>
<dbReference type="InterPro" id="IPR013815">
    <property type="entry name" value="ATP_grasp_subdomain_1"/>
</dbReference>
<feature type="domain" description="ATP-grasp" evidence="5">
    <location>
        <begin position="117"/>
        <end position="318"/>
    </location>
</feature>
<dbReference type="SUPFAM" id="SSF56059">
    <property type="entry name" value="Glutathione synthetase ATP-binding domain-like"/>
    <property type="match status" value="1"/>
</dbReference>
<keyword evidence="3 4" id="KW-0067">ATP-binding</keyword>
<dbReference type="RefSeq" id="WP_380115418.1">
    <property type="nucleotide sequence ID" value="NZ_JBHSIU010000014.1"/>
</dbReference>
<dbReference type="Gene3D" id="3.30.470.20">
    <property type="entry name" value="ATP-grasp fold, B domain"/>
    <property type="match status" value="1"/>
</dbReference>
<dbReference type="PANTHER" id="PTHR43585:SF2">
    <property type="entry name" value="ATP-GRASP ENZYME FSQD"/>
    <property type="match status" value="1"/>
</dbReference>
<reference evidence="7" key="1">
    <citation type="journal article" date="2019" name="Int. J. Syst. Evol. Microbiol.">
        <title>The Global Catalogue of Microorganisms (GCM) 10K type strain sequencing project: providing services to taxonomists for standard genome sequencing and annotation.</title>
        <authorList>
            <consortium name="The Broad Institute Genomics Platform"/>
            <consortium name="The Broad Institute Genome Sequencing Center for Infectious Disease"/>
            <person name="Wu L."/>
            <person name="Ma J."/>
        </authorList>
    </citation>
    <scope>NUCLEOTIDE SEQUENCE [LARGE SCALE GENOMIC DNA]</scope>
    <source>
        <strain evidence="7">CGMCC 4.7152</strain>
    </source>
</reference>
<sequence>MRPVILVGFVGAALPTLPDIQPDQSVIFVEEPDVVRKRDVRVKVAGCPTVRELVEWEFHLPGKADEFYHTYRDLDPEAVIPLTEYATPFAARLSERYGLPGAGFAAASLLRDKALLRNVSRAAGVTNPRSVRVDGPHEVLAFMRSVGGPIVLKPANRQASVGAWLIHDPAEVPEAWDACVVQDEGVFVPDRPMELRMLAEECVVGEQFSVEMLVRAGEDLFTNVTRARLVPGQIPAEASHVVPADTTPELMALLGEQTRRIVDAVGFRDGIVHCEWIVRDGVPNLVECAGRFAGDGIIELIERAYPVDLVRAYYAVMKGVPIPVVLPRAAQRAAAVRFLTIGTGVVRDVRGVDRAAEADGVFLCDVTVKAGERFGGLRSSWDRVGDVMVTGDTPQEALRLADNAAALIEIDVLVPELETVAP</sequence>
<dbReference type="InterPro" id="IPR011761">
    <property type="entry name" value="ATP-grasp"/>
</dbReference>
<name>A0ABV9VTT5_9ACTN</name>
<dbReference type="Proteomes" id="UP001595912">
    <property type="component" value="Unassembled WGS sequence"/>
</dbReference>
<evidence type="ECO:0000313" key="7">
    <source>
        <dbReference type="Proteomes" id="UP001595912"/>
    </source>
</evidence>